<dbReference type="EMBL" id="MU277188">
    <property type="protein sequence ID" value="KAI0068332.1"/>
    <property type="molecule type" value="Genomic_DNA"/>
</dbReference>
<organism evidence="1 2">
    <name type="scientific">Artomyces pyxidatus</name>
    <dbReference type="NCBI Taxonomy" id="48021"/>
    <lineage>
        <taxon>Eukaryota</taxon>
        <taxon>Fungi</taxon>
        <taxon>Dikarya</taxon>
        <taxon>Basidiomycota</taxon>
        <taxon>Agaricomycotina</taxon>
        <taxon>Agaricomycetes</taxon>
        <taxon>Russulales</taxon>
        <taxon>Auriscalpiaceae</taxon>
        <taxon>Artomyces</taxon>
    </lineage>
</organism>
<keyword evidence="2" id="KW-1185">Reference proteome</keyword>
<reference evidence="1" key="1">
    <citation type="submission" date="2021-03" db="EMBL/GenBank/DDBJ databases">
        <authorList>
            <consortium name="DOE Joint Genome Institute"/>
            <person name="Ahrendt S."/>
            <person name="Looney B.P."/>
            <person name="Miyauchi S."/>
            <person name="Morin E."/>
            <person name="Drula E."/>
            <person name="Courty P.E."/>
            <person name="Chicoki N."/>
            <person name="Fauchery L."/>
            <person name="Kohler A."/>
            <person name="Kuo A."/>
            <person name="Labutti K."/>
            <person name="Pangilinan J."/>
            <person name="Lipzen A."/>
            <person name="Riley R."/>
            <person name="Andreopoulos W."/>
            <person name="He G."/>
            <person name="Johnson J."/>
            <person name="Barry K.W."/>
            <person name="Grigoriev I.V."/>
            <person name="Nagy L."/>
            <person name="Hibbett D."/>
            <person name="Henrissat B."/>
            <person name="Matheny P.B."/>
            <person name="Labbe J."/>
            <person name="Martin F."/>
        </authorList>
    </citation>
    <scope>NUCLEOTIDE SEQUENCE</scope>
    <source>
        <strain evidence="1">HHB10654</strain>
    </source>
</reference>
<reference evidence="1" key="2">
    <citation type="journal article" date="2022" name="New Phytol.">
        <title>Evolutionary transition to the ectomycorrhizal habit in the genomes of a hyperdiverse lineage of mushroom-forming fungi.</title>
        <authorList>
            <person name="Looney B."/>
            <person name="Miyauchi S."/>
            <person name="Morin E."/>
            <person name="Drula E."/>
            <person name="Courty P.E."/>
            <person name="Kohler A."/>
            <person name="Kuo A."/>
            <person name="LaButti K."/>
            <person name="Pangilinan J."/>
            <person name="Lipzen A."/>
            <person name="Riley R."/>
            <person name="Andreopoulos W."/>
            <person name="He G."/>
            <person name="Johnson J."/>
            <person name="Nolan M."/>
            <person name="Tritt A."/>
            <person name="Barry K.W."/>
            <person name="Grigoriev I.V."/>
            <person name="Nagy L.G."/>
            <person name="Hibbett D."/>
            <person name="Henrissat B."/>
            <person name="Matheny P.B."/>
            <person name="Labbe J."/>
            <person name="Martin F.M."/>
        </authorList>
    </citation>
    <scope>NUCLEOTIDE SEQUENCE</scope>
    <source>
        <strain evidence="1">HHB10654</strain>
    </source>
</reference>
<evidence type="ECO:0000313" key="2">
    <source>
        <dbReference type="Proteomes" id="UP000814140"/>
    </source>
</evidence>
<name>A0ACB8TIR6_9AGAM</name>
<evidence type="ECO:0000313" key="1">
    <source>
        <dbReference type="EMBL" id="KAI0068332.1"/>
    </source>
</evidence>
<dbReference type="Proteomes" id="UP000814140">
    <property type="component" value="Unassembled WGS sequence"/>
</dbReference>
<proteinExistence type="predicted"/>
<comment type="caution">
    <text evidence="1">The sequence shown here is derived from an EMBL/GenBank/DDBJ whole genome shotgun (WGS) entry which is preliminary data.</text>
</comment>
<gene>
    <name evidence="1" type="ORF">BV25DRAFT_1818727</name>
</gene>
<accession>A0ACB8TIR6</accession>
<sequence>MLEVHLPHLPLSLLLRPAGYCSVLAVILLLLVRQYLVRKVRSPLPPGPKTSWYGGAALPKAYPWRTYAEWQRLYGDIIYIHAVGNPILVLNSRKAIYDLLETRSAIYSSRPRRTMTRELMGWDWLFSSMPYGSAWRKRRALFQKYFHPRASPRYEPVQIKEAHTLLRNLADSPDKFSHHIRRSAAAVVMMVSYGHQVAQEGDYFVTIADHALTGLALAGNFGTYLVDYIPILKYVPAWMPGAGFRRQADVWRKSTHAMVEKPFELVQQQLASGTARPSLASEELEEWTRSGQDPEQAVLIKDVAAISYAAGADTTVSAILSFFLAMSLYPDVQRRVQEQLDKVTGSQRLPLFSDRSALPIIDCVVSECLRWNPVTPLSLPHFTVEDDVYEGYWVPKGTTVLPNVWKLLHDPAMYPDPMTFNPDRFADSKTNVELGINEEPLAAFGFGRRICPGRYLAMDTIWITIVSVLSVYNISKPLDKDGVAIEPDIEPTSSFLSRPKPFQCWVTPRSKAALSLIKESEDEQP</sequence>
<protein>
    <submittedName>
        <fullName evidence="1">Cytochrome P450</fullName>
    </submittedName>
</protein>